<protein>
    <recommendedName>
        <fullName evidence="10">Zinc protease</fullName>
    </recommendedName>
</protein>
<feature type="domain" description="Peptidase M16 N-terminal" evidence="7">
    <location>
        <begin position="51"/>
        <end position="169"/>
    </location>
</feature>
<comment type="similarity">
    <text evidence="1">Belongs to the peptidase M16 family.</text>
</comment>
<organism evidence="9">
    <name type="scientific">bioreactor metagenome</name>
    <dbReference type="NCBI Taxonomy" id="1076179"/>
    <lineage>
        <taxon>unclassified sequences</taxon>
        <taxon>metagenomes</taxon>
        <taxon>ecological metagenomes</taxon>
    </lineage>
</organism>
<keyword evidence="2" id="KW-0645">Protease</keyword>
<feature type="domain" description="Peptidase M16 C-terminal" evidence="8">
    <location>
        <begin position="697"/>
        <end position="863"/>
    </location>
</feature>
<dbReference type="GO" id="GO:0046872">
    <property type="term" value="F:metal ion binding"/>
    <property type="evidence" value="ECO:0007669"/>
    <property type="project" value="UniProtKB-KW"/>
</dbReference>
<dbReference type="GO" id="GO:0006508">
    <property type="term" value="P:proteolysis"/>
    <property type="evidence" value="ECO:0007669"/>
    <property type="project" value="UniProtKB-KW"/>
</dbReference>
<gene>
    <name evidence="9" type="ORF">SDC9_77889</name>
</gene>
<dbReference type="InterPro" id="IPR050626">
    <property type="entry name" value="Peptidase_M16"/>
</dbReference>
<dbReference type="InterPro" id="IPR011765">
    <property type="entry name" value="Pept_M16_N"/>
</dbReference>
<evidence type="ECO:0000256" key="3">
    <source>
        <dbReference type="ARBA" id="ARBA00022723"/>
    </source>
</evidence>
<evidence type="ECO:0000259" key="8">
    <source>
        <dbReference type="Pfam" id="PF05193"/>
    </source>
</evidence>
<keyword evidence="4" id="KW-0378">Hydrolase</keyword>
<dbReference type="Gene3D" id="3.30.830.10">
    <property type="entry name" value="Metalloenzyme, LuxS/M16 peptidase-like"/>
    <property type="match status" value="4"/>
</dbReference>
<dbReference type="GO" id="GO:0004222">
    <property type="term" value="F:metalloendopeptidase activity"/>
    <property type="evidence" value="ECO:0007669"/>
    <property type="project" value="InterPro"/>
</dbReference>
<dbReference type="InterPro" id="IPR011249">
    <property type="entry name" value="Metalloenz_LuxS/M16"/>
</dbReference>
<name>A0A644YZF2_9ZZZZ</name>
<dbReference type="Pfam" id="PF05193">
    <property type="entry name" value="Peptidase_M16_C"/>
    <property type="match status" value="2"/>
</dbReference>
<evidence type="ECO:0008006" key="10">
    <source>
        <dbReference type="Google" id="ProtNLM"/>
    </source>
</evidence>
<dbReference type="PANTHER" id="PTHR43690:SF34">
    <property type="entry name" value="ZINC PROTEASE PQQL-LIKE"/>
    <property type="match status" value="1"/>
</dbReference>
<keyword evidence="3" id="KW-0479">Metal-binding</keyword>
<dbReference type="PROSITE" id="PS00143">
    <property type="entry name" value="INSULINASE"/>
    <property type="match status" value="1"/>
</dbReference>
<evidence type="ECO:0000256" key="5">
    <source>
        <dbReference type="ARBA" id="ARBA00022833"/>
    </source>
</evidence>
<dbReference type="Pfam" id="PF00675">
    <property type="entry name" value="Peptidase_M16"/>
    <property type="match status" value="1"/>
</dbReference>
<keyword evidence="6" id="KW-0482">Metalloprotease</keyword>
<evidence type="ECO:0000256" key="4">
    <source>
        <dbReference type="ARBA" id="ARBA00022801"/>
    </source>
</evidence>
<sequence length="933" mass="106578">MKKIKLLLAVLILLGAAPAGLFSQQMSPVPVDAAVRYGKLDNGLTYYIRHNEQPKQRAEFFIAQNVGAILENDDQNGLAHFLEHMAFNGTKNFPDKRIIEYFETVGVKFGTNINAYTSLDETVYNLSDVPTSREGIIDSALLVLHDWSGFITLADKEIDAERGVIREEWRTGAGPERRMWKASNYLKYPGSQYAKRDVIGDTAVINNFSYKTLRDYYHKWYRPDLQAVVVVGDIDVNDIENRIKKMFSSIPKAKNPAKRESYSVPDNAEPIIGYITDPESKGYSTRIVIKYPFVSTPEKQTKQLIYDEVMQNLVSEMIKNRCDRLPADSMVKAAIPATGAISYAMRTFTITALPIGNRMVDAAKVVVTEIERVAKHGFSKEELTIAIPAVKKQIESNYRRAKDQKNEDYVNRIVEHFTRNEPLISPEERYKLQTECLKSITTEQVNEFTPKMIRADNRLLIFACPQKDSINLPTKEECLKFMKEIKDSDLPKYEPIKNKTLQFEKNLTPIAAKSEVISKDTTYTWQLANGAKVIFKKSGEQGDNIKLYAIKKGGYSATDEKDLKLTRFMERFTSQFIIGGLKKQDMTKWCAANNVSLKPSIDYRFDEFSGTFTKKSAENLFKLLNLYMSEYSIDEKDIAYSKTQTLKELAMPTGSHEIYKDTCQKLEYSYYPFSGKITPSEVELASITNISKLYDAHFCTPSQFTYILSGPAEPSEIKALCEKYIATLSDKSAPTSQFKDREPVVRKGEVSLFYKGKNLKSSKASFYRSYSGKVEYTTENYVKARFLVYILRERYMKSIREEKGGTYHVGVGIGTIQYPQPLFRISVDFDTDPKLVQELAEIVQKEIEKVTTEGVSDKEVKEVMLYLKKGVEEKKSIKRDWATDLKNSIKGNVDLTIGEENYFDKITSKELKKFAQQLFSQKNRMTFIFAPEN</sequence>
<dbReference type="PANTHER" id="PTHR43690">
    <property type="entry name" value="NARDILYSIN"/>
    <property type="match status" value="1"/>
</dbReference>
<dbReference type="AlphaFoldDB" id="A0A644YZF2"/>
<evidence type="ECO:0000313" key="9">
    <source>
        <dbReference type="EMBL" id="MPM31334.1"/>
    </source>
</evidence>
<dbReference type="InterPro" id="IPR001431">
    <property type="entry name" value="Pept_M16_Zn_BS"/>
</dbReference>
<feature type="domain" description="Peptidase M16 C-terminal" evidence="8">
    <location>
        <begin position="207"/>
        <end position="386"/>
    </location>
</feature>
<dbReference type="SUPFAM" id="SSF63411">
    <property type="entry name" value="LuxS/MPP-like metallohydrolase"/>
    <property type="match status" value="4"/>
</dbReference>
<evidence type="ECO:0000256" key="1">
    <source>
        <dbReference type="ARBA" id="ARBA00007261"/>
    </source>
</evidence>
<evidence type="ECO:0000259" key="7">
    <source>
        <dbReference type="Pfam" id="PF00675"/>
    </source>
</evidence>
<evidence type="ECO:0000256" key="2">
    <source>
        <dbReference type="ARBA" id="ARBA00022670"/>
    </source>
</evidence>
<keyword evidence="5" id="KW-0862">Zinc</keyword>
<dbReference type="EMBL" id="VSSQ01006042">
    <property type="protein sequence ID" value="MPM31334.1"/>
    <property type="molecule type" value="Genomic_DNA"/>
</dbReference>
<comment type="caution">
    <text evidence="9">The sequence shown here is derived from an EMBL/GenBank/DDBJ whole genome shotgun (WGS) entry which is preliminary data.</text>
</comment>
<evidence type="ECO:0000256" key="6">
    <source>
        <dbReference type="ARBA" id="ARBA00023049"/>
    </source>
</evidence>
<accession>A0A644YZF2</accession>
<proteinExistence type="inferred from homology"/>
<reference evidence="9" key="1">
    <citation type="submission" date="2019-08" db="EMBL/GenBank/DDBJ databases">
        <authorList>
            <person name="Kucharzyk K."/>
            <person name="Murdoch R.W."/>
            <person name="Higgins S."/>
            <person name="Loffler F."/>
        </authorList>
    </citation>
    <scope>NUCLEOTIDE SEQUENCE</scope>
</reference>
<dbReference type="InterPro" id="IPR007863">
    <property type="entry name" value="Peptidase_M16_C"/>
</dbReference>